<feature type="transmembrane region" description="Helical" evidence="1">
    <location>
        <begin position="36"/>
        <end position="59"/>
    </location>
</feature>
<evidence type="ECO:0008006" key="4">
    <source>
        <dbReference type="Google" id="ProtNLM"/>
    </source>
</evidence>
<dbReference type="PANTHER" id="PTHR37814">
    <property type="entry name" value="CONSERVED MEMBRANE PROTEIN"/>
    <property type="match status" value="1"/>
</dbReference>
<dbReference type="PANTHER" id="PTHR37814:SF1">
    <property type="entry name" value="MEMBRANE PROTEIN"/>
    <property type="match status" value="1"/>
</dbReference>
<name>A0A0E3GS25_CLOSL</name>
<feature type="transmembrane region" description="Helical" evidence="1">
    <location>
        <begin position="115"/>
        <end position="133"/>
    </location>
</feature>
<keyword evidence="1" id="KW-0812">Transmembrane</keyword>
<evidence type="ECO:0000313" key="3">
    <source>
        <dbReference type="Proteomes" id="UP000033115"/>
    </source>
</evidence>
<keyword evidence="1" id="KW-1133">Transmembrane helix</keyword>
<gene>
    <name evidence="2" type="ORF">CSCA_4206</name>
</gene>
<feature type="transmembrane region" description="Helical" evidence="1">
    <location>
        <begin position="80"/>
        <end position="103"/>
    </location>
</feature>
<feature type="transmembrane region" description="Helical" evidence="1">
    <location>
        <begin position="145"/>
        <end position="164"/>
    </location>
</feature>
<evidence type="ECO:0000256" key="1">
    <source>
        <dbReference type="SAM" id="Phobius"/>
    </source>
</evidence>
<feature type="transmembrane region" description="Helical" evidence="1">
    <location>
        <begin position="215"/>
        <end position="245"/>
    </location>
</feature>
<feature type="transmembrane region" description="Helical" evidence="1">
    <location>
        <begin position="184"/>
        <end position="203"/>
    </location>
</feature>
<keyword evidence="3" id="KW-1185">Reference proteome</keyword>
<dbReference type="KEGG" id="csq:CSCA_4206"/>
<feature type="transmembrane region" description="Helical" evidence="1">
    <location>
        <begin position="322"/>
        <end position="343"/>
    </location>
</feature>
<feature type="transmembrane region" description="Helical" evidence="1">
    <location>
        <begin position="296"/>
        <end position="316"/>
    </location>
</feature>
<accession>A0A0E3GS25</accession>
<feature type="transmembrane region" description="Helical" evidence="1">
    <location>
        <begin position="251"/>
        <end position="275"/>
    </location>
</feature>
<dbReference type="Proteomes" id="UP000033115">
    <property type="component" value="Chromosome"/>
</dbReference>
<dbReference type="STRING" id="1548.CSCA_4206"/>
<evidence type="ECO:0000313" key="2">
    <source>
        <dbReference type="EMBL" id="AKA71331.1"/>
    </source>
</evidence>
<proteinExistence type="predicted"/>
<dbReference type="EMBL" id="CP009933">
    <property type="protein sequence ID" value="AKA71331.1"/>
    <property type="molecule type" value="Genomic_DNA"/>
</dbReference>
<reference evidence="2 3" key="1">
    <citation type="journal article" date="2015" name="J. Biotechnol.">
        <title>Complete genome sequence of a malodorant-producing acetogen, Clostridium scatologenes ATCC 25775(T).</title>
        <authorList>
            <person name="Zhu Z."/>
            <person name="Guo T."/>
            <person name="Zheng H."/>
            <person name="Song T."/>
            <person name="Ouyang P."/>
            <person name="Xie J."/>
        </authorList>
    </citation>
    <scope>NUCLEOTIDE SEQUENCE [LARGE SCALE GENOMIC DNA]</scope>
    <source>
        <strain evidence="2 3">ATCC 25775</strain>
    </source>
</reference>
<organism evidence="2 3">
    <name type="scientific">Clostridium scatologenes</name>
    <dbReference type="NCBI Taxonomy" id="1548"/>
    <lineage>
        <taxon>Bacteria</taxon>
        <taxon>Bacillati</taxon>
        <taxon>Bacillota</taxon>
        <taxon>Clostridia</taxon>
        <taxon>Eubacteriales</taxon>
        <taxon>Clostridiaceae</taxon>
        <taxon>Clostridium</taxon>
    </lineage>
</organism>
<keyword evidence="1" id="KW-0472">Membrane</keyword>
<protein>
    <recommendedName>
        <fullName evidence="4">Transporter</fullName>
    </recommendedName>
</protein>
<sequence length="351" mass="39106">MKNLFLVLQISAVFIGTIVGAGLASGQEISQFFTVYGYKSFFGILICCIIYIIMGYIVIQLSLKYKLTSYDGLISLVSPGFLGQVTNLFTTIFLISTSAVILAGSGSLLNQYFNVSKWVGIIIMIFISVVILLRGTKGLIEINSFIVPSLIIVIVTIFILYVSFYKDINVSYLKNISAYKHNWLLSSLIYGGFNILCCCGVLVPLSTEIRNKKTLILGVALGSIGLTILSFLINALLILNIPYIFKYEIPLLYIANRFGNIIQIMLLIIIWLEMFSTEVSNIYSVSKNLEELFNISYKKAIILIIAISIPISQIGFVKLISILYPAFAVVSFIFTIQCLIFYLGNKNKSIH</sequence>
<dbReference type="InterPro" id="IPR038728">
    <property type="entry name" value="YkvI-like"/>
</dbReference>
<dbReference type="HOGENOM" id="CLU_043930_0_0_9"/>
<dbReference type="RefSeq" id="WP_029161121.1">
    <property type="nucleotide sequence ID" value="NZ_CP009933.1"/>
</dbReference>
<dbReference type="AlphaFoldDB" id="A0A0E3GS25"/>